<name>A0AAJ2R560_DELAC</name>
<evidence type="ECO:0000313" key="4">
    <source>
        <dbReference type="Proteomes" id="UP001287445"/>
    </source>
</evidence>
<dbReference type="AlphaFoldDB" id="A0AAJ2R560"/>
<evidence type="ECO:0000313" key="3">
    <source>
        <dbReference type="EMBL" id="MDX4957786.1"/>
    </source>
</evidence>
<dbReference type="EMBL" id="JAWWMZ010000021">
    <property type="protein sequence ID" value="MDX4957786.1"/>
    <property type="molecule type" value="Genomic_DNA"/>
</dbReference>
<keyword evidence="1" id="KW-0175">Coiled coil</keyword>
<evidence type="ECO:0000256" key="2">
    <source>
        <dbReference type="SAM" id="MobiDB-lite"/>
    </source>
</evidence>
<gene>
    <name evidence="3" type="ORF">SGN30_30580</name>
</gene>
<evidence type="ECO:0008006" key="5">
    <source>
        <dbReference type="Google" id="ProtNLM"/>
    </source>
</evidence>
<sequence>MAQRPIKCLHTPARRLHKAISEAPQMLKRAFKKARTEPTLSASDIAQDSGSPSGFDQSSTQIWKIDGYRLALGLTWTEADSLKTAKRFVGKNNAYLTLSVSGQLNVAKGTPQMAGCFAGAALVAMLLDNALVFQRIAEETFWICLIKDGVPQPTFDRIVYDAEEAKQAYSTAAEYIPHDGVIVGDTINARYTIQKIIEAAKDLKSEELQQCRLRKNGLDIRKIFAATILLTAAAAGSYFIATQRENLRNEERRMAALKALLQSQQEKQAQEKRIANLIQQYQEKIASEQRNFGMQKVALSQWHECEEVRKSLPYTSMGYKPAVLKCDFQGKRATVEWSAANSHTRMMDRIKLPGIVDPLSTEGPIVSDFPLGNSSLHGIPAQKVDPRVVKMTILDWAARNLKALKFSQEEEVTLRPPSEIKGLAGVSEYRLGKKIQLQLNTASSNDLLSMHWAVEILNKYPINFDRVIWINPTAVGAQVSAFTTLYILE</sequence>
<accession>A0AAJ2R560</accession>
<feature type="region of interest" description="Disordered" evidence="2">
    <location>
        <begin position="38"/>
        <end position="57"/>
    </location>
</feature>
<feature type="coiled-coil region" evidence="1">
    <location>
        <begin position="240"/>
        <end position="291"/>
    </location>
</feature>
<proteinExistence type="predicted"/>
<protein>
    <recommendedName>
        <fullName evidence="5">Pilin accessory protein (PilO)</fullName>
    </recommendedName>
</protein>
<evidence type="ECO:0000256" key="1">
    <source>
        <dbReference type="SAM" id="Coils"/>
    </source>
</evidence>
<comment type="caution">
    <text evidence="3">The sequence shown here is derived from an EMBL/GenBank/DDBJ whole genome shotgun (WGS) entry which is preliminary data.</text>
</comment>
<dbReference type="Proteomes" id="UP001287445">
    <property type="component" value="Unassembled WGS sequence"/>
</dbReference>
<reference evidence="3" key="1">
    <citation type="submission" date="2023-11" db="EMBL/GenBank/DDBJ databases">
        <title>Identification and selenium tolerance of Delftia acidovorans R3-25.</title>
        <authorList>
            <person name="Zhang S."/>
            <person name="Liu Y."/>
            <person name="Guo Y."/>
        </authorList>
    </citation>
    <scope>NUCLEOTIDE SEQUENCE</scope>
    <source>
        <strain evidence="3">R3-25</strain>
    </source>
</reference>
<dbReference type="RefSeq" id="WP_319076869.1">
    <property type="nucleotide sequence ID" value="NZ_JAWWMZ010000021.1"/>
</dbReference>
<organism evidence="3 4">
    <name type="scientific">Delftia acidovorans</name>
    <name type="common">Pseudomonas acidovorans</name>
    <name type="synonym">Comamonas acidovorans</name>
    <dbReference type="NCBI Taxonomy" id="80866"/>
    <lineage>
        <taxon>Bacteria</taxon>
        <taxon>Pseudomonadati</taxon>
        <taxon>Pseudomonadota</taxon>
        <taxon>Betaproteobacteria</taxon>
        <taxon>Burkholderiales</taxon>
        <taxon>Comamonadaceae</taxon>
        <taxon>Delftia</taxon>
    </lineage>
</organism>